<organism evidence="1 2">
    <name type="scientific">Nibrella saemangeumensis</name>
    <dbReference type="NCBI Taxonomy" id="1084526"/>
    <lineage>
        <taxon>Bacteria</taxon>
        <taxon>Pseudomonadati</taxon>
        <taxon>Bacteroidota</taxon>
        <taxon>Cytophagia</taxon>
        <taxon>Cytophagales</taxon>
        <taxon>Spirosomataceae</taxon>
        <taxon>Nibrella</taxon>
    </lineage>
</organism>
<keyword evidence="2" id="KW-1185">Reference proteome</keyword>
<dbReference type="EMBL" id="BAABHD010000003">
    <property type="protein sequence ID" value="GAA4446920.1"/>
    <property type="molecule type" value="Genomic_DNA"/>
</dbReference>
<dbReference type="RefSeq" id="WP_345239832.1">
    <property type="nucleotide sequence ID" value="NZ_BAABHD010000003.1"/>
</dbReference>
<evidence type="ECO:0000313" key="2">
    <source>
        <dbReference type="Proteomes" id="UP001501175"/>
    </source>
</evidence>
<comment type="caution">
    <text evidence="1">The sequence shown here is derived from an EMBL/GenBank/DDBJ whole genome shotgun (WGS) entry which is preliminary data.</text>
</comment>
<sequence length="125" mass="13853">MKTIAIIFCLIAGAVWTCQKTTDIEPAAAEVIEKKAILVYELPVDGCSWHFSIDNGDESSRFAPTEASEKKVREFAEKSNLFQTGLMRAEVKIRYQITGKSRTIECGFGAKVPLEEIDVLDIALP</sequence>
<protein>
    <recommendedName>
        <fullName evidence="3">Proteinase inhibitor I42 chagasin domain-containing protein</fullName>
    </recommendedName>
</protein>
<reference evidence="2" key="1">
    <citation type="journal article" date="2019" name="Int. J. Syst. Evol. Microbiol.">
        <title>The Global Catalogue of Microorganisms (GCM) 10K type strain sequencing project: providing services to taxonomists for standard genome sequencing and annotation.</title>
        <authorList>
            <consortium name="The Broad Institute Genomics Platform"/>
            <consortium name="The Broad Institute Genome Sequencing Center for Infectious Disease"/>
            <person name="Wu L."/>
            <person name="Ma J."/>
        </authorList>
    </citation>
    <scope>NUCLEOTIDE SEQUENCE [LARGE SCALE GENOMIC DNA]</scope>
    <source>
        <strain evidence="2">JCM 17927</strain>
    </source>
</reference>
<accession>A0ABP8MBY6</accession>
<evidence type="ECO:0000313" key="1">
    <source>
        <dbReference type="EMBL" id="GAA4446920.1"/>
    </source>
</evidence>
<evidence type="ECO:0008006" key="3">
    <source>
        <dbReference type="Google" id="ProtNLM"/>
    </source>
</evidence>
<dbReference type="Proteomes" id="UP001501175">
    <property type="component" value="Unassembled WGS sequence"/>
</dbReference>
<name>A0ABP8MBY6_9BACT</name>
<gene>
    <name evidence="1" type="ORF">GCM10023189_02580</name>
</gene>
<proteinExistence type="predicted"/>